<accession>A0AAD7KCN4</accession>
<comment type="caution">
    <text evidence="3">The sequence shown here is derived from an EMBL/GenBank/DDBJ whole genome shotgun (WGS) entry which is preliminary data.</text>
</comment>
<evidence type="ECO:0000313" key="4">
    <source>
        <dbReference type="Proteomes" id="UP001215598"/>
    </source>
</evidence>
<gene>
    <name evidence="3" type="ORF">B0H16DRAFT_1709821</name>
</gene>
<dbReference type="InterPro" id="IPR004018">
    <property type="entry name" value="RPEL_repeat"/>
</dbReference>
<name>A0AAD7KCN4_9AGAR</name>
<feature type="repeat" description="RPEL" evidence="2">
    <location>
        <begin position="82"/>
        <end position="107"/>
    </location>
</feature>
<dbReference type="EMBL" id="JARKIB010000003">
    <property type="protein sequence ID" value="KAJ7782992.1"/>
    <property type="molecule type" value="Genomic_DNA"/>
</dbReference>
<keyword evidence="1" id="KW-0677">Repeat</keyword>
<evidence type="ECO:0000256" key="1">
    <source>
        <dbReference type="ARBA" id="ARBA00022737"/>
    </source>
</evidence>
<dbReference type="AlphaFoldDB" id="A0AAD7KCN4"/>
<sequence>MPHLQVHVPLSPLLPELASPVSRNKPLPRLPTTVPAYAAASLLSLLDTADAELVLHVSRVHAGVAPSLVAAKEKLQRSQLEDQLATAIAKRPPREELEEKGILKGAYSGSASRISS</sequence>
<dbReference type="Gene3D" id="6.10.150.10">
    <property type="match status" value="1"/>
</dbReference>
<organism evidence="3 4">
    <name type="scientific">Mycena metata</name>
    <dbReference type="NCBI Taxonomy" id="1033252"/>
    <lineage>
        <taxon>Eukaryota</taxon>
        <taxon>Fungi</taxon>
        <taxon>Dikarya</taxon>
        <taxon>Basidiomycota</taxon>
        <taxon>Agaricomycotina</taxon>
        <taxon>Agaricomycetes</taxon>
        <taxon>Agaricomycetidae</taxon>
        <taxon>Agaricales</taxon>
        <taxon>Marasmiineae</taxon>
        <taxon>Mycenaceae</taxon>
        <taxon>Mycena</taxon>
    </lineage>
</organism>
<dbReference type="Pfam" id="PF02755">
    <property type="entry name" value="RPEL"/>
    <property type="match status" value="1"/>
</dbReference>
<evidence type="ECO:0000256" key="2">
    <source>
        <dbReference type="PROSITE-ProRule" id="PRU00401"/>
    </source>
</evidence>
<dbReference type="PROSITE" id="PS51073">
    <property type="entry name" value="RPEL"/>
    <property type="match status" value="1"/>
</dbReference>
<reference evidence="3" key="1">
    <citation type="submission" date="2023-03" db="EMBL/GenBank/DDBJ databases">
        <title>Massive genome expansion in bonnet fungi (Mycena s.s.) driven by repeated elements and novel gene families across ecological guilds.</title>
        <authorList>
            <consortium name="Lawrence Berkeley National Laboratory"/>
            <person name="Harder C.B."/>
            <person name="Miyauchi S."/>
            <person name="Viragh M."/>
            <person name="Kuo A."/>
            <person name="Thoen E."/>
            <person name="Andreopoulos B."/>
            <person name="Lu D."/>
            <person name="Skrede I."/>
            <person name="Drula E."/>
            <person name="Henrissat B."/>
            <person name="Morin E."/>
            <person name="Kohler A."/>
            <person name="Barry K."/>
            <person name="LaButti K."/>
            <person name="Morin E."/>
            <person name="Salamov A."/>
            <person name="Lipzen A."/>
            <person name="Mereny Z."/>
            <person name="Hegedus B."/>
            <person name="Baldrian P."/>
            <person name="Stursova M."/>
            <person name="Weitz H."/>
            <person name="Taylor A."/>
            <person name="Grigoriev I.V."/>
            <person name="Nagy L.G."/>
            <person name="Martin F."/>
            <person name="Kauserud H."/>
        </authorList>
    </citation>
    <scope>NUCLEOTIDE SEQUENCE</scope>
    <source>
        <strain evidence="3">CBHHK182m</strain>
    </source>
</reference>
<evidence type="ECO:0000313" key="3">
    <source>
        <dbReference type="EMBL" id="KAJ7782992.1"/>
    </source>
</evidence>
<dbReference type="Proteomes" id="UP001215598">
    <property type="component" value="Unassembled WGS sequence"/>
</dbReference>
<keyword evidence="4" id="KW-1185">Reference proteome</keyword>
<protein>
    <submittedName>
        <fullName evidence="3">Uncharacterized protein</fullName>
    </submittedName>
</protein>
<proteinExistence type="predicted"/>